<keyword evidence="4" id="KW-0808">Transferase</keyword>
<feature type="compositionally biased region" description="Polar residues" evidence="6">
    <location>
        <begin position="410"/>
        <end position="421"/>
    </location>
</feature>
<comment type="caution">
    <text evidence="7">The sequence shown here is derived from an EMBL/GenBank/DDBJ whole genome shotgun (WGS) entry which is preliminary data.</text>
</comment>
<proteinExistence type="inferred from homology"/>
<keyword evidence="8" id="KW-1185">Reference proteome</keyword>
<gene>
    <name evidence="7" type="ORF">TWF481_000185</name>
</gene>
<dbReference type="GO" id="GO:0030735">
    <property type="term" value="F:carnosine N-methyltransferase activity"/>
    <property type="evidence" value="ECO:0007669"/>
    <property type="project" value="UniProtKB-EC"/>
</dbReference>
<keyword evidence="3" id="KW-0489">Methyltransferase</keyword>
<protein>
    <recommendedName>
        <fullName evidence="2">carnosine N-methyltransferase</fullName>
        <ecNumber evidence="2">2.1.1.22</ecNumber>
    </recommendedName>
</protein>
<comment type="similarity">
    <text evidence="1">Belongs to the carnosine N-methyltransferase family.</text>
</comment>
<organism evidence="7 8">
    <name type="scientific">Arthrobotrys musiformis</name>
    <dbReference type="NCBI Taxonomy" id="47236"/>
    <lineage>
        <taxon>Eukaryota</taxon>
        <taxon>Fungi</taxon>
        <taxon>Dikarya</taxon>
        <taxon>Ascomycota</taxon>
        <taxon>Pezizomycotina</taxon>
        <taxon>Orbiliomycetes</taxon>
        <taxon>Orbiliales</taxon>
        <taxon>Orbiliaceae</taxon>
        <taxon>Arthrobotrys</taxon>
    </lineage>
</organism>
<dbReference type="PANTHER" id="PTHR12303">
    <property type="entry name" value="CARNOSINE N-METHYLTRANSFERASE"/>
    <property type="match status" value="1"/>
</dbReference>
<sequence length="639" mass="70193">MSGADTSGHNHDHGHGHGHSHSHGHDHGANDHEEGIFDPTCNEERDVLRATLASYFLFRRAAHYTYTHRRRRNFYSLPIGQQNVLRAIGWPSHLTQVDSAIEANAHFADCLLRSGAHSFGVDYKEAENWEDLVTNGDLDKARSTIKQFVRDWSKEGIAERETTYGPILDAIDNLFGMVVPRCDVRVLVPGAGLGRLAFDIARKGYSAEGNEFSYHQLIASNFILNHTTVAEEFTLYPFCHGFSHHRSLDLHLREILVPDVHPGTELNQYLEFRTQPDTYGHRAGGPQTYRYKPSQFFSMSAGEFVSSYNTEEAHESFDCVATCFFIDTARNLLDYLDTIRNVLREGGAWINHGPLLWHFEGSDATEEKNSTTDRGKYGDLRGFDQIQADSEDAEVLHFPTSSDGGFGNPSFATRGNSSRTRVGSGDVPSVVENGPATESPADGGNANSTGGGASASAAGEAGSSTGNVESPQTYHSAPGSVKAGGADQSPPTSAGNHVRGDAETLADSGPSSNRRSRASSTSRQGQRSQHSHDGEKEWNGSLEFTLEDVFRLIDLYGFEILERRATEPSGYINDVKSMGRYIYESEFWVAVKKRKASDVVEQSIKKFDTKKDAEPEVCNDTVSEAESGGVRIGDNVLET</sequence>
<evidence type="ECO:0000256" key="5">
    <source>
        <dbReference type="ARBA" id="ARBA00022691"/>
    </source>
</evidence>
<dbReference type="EMBL" id="JAVHJL010000001">
    <property type="protein sequence ID" value="KAK6511264.1"/>
    <property type="molecule type" value="Genomic_DNA"/>
</dbReference>
<evidence type="ECO:0000256" key="1">
    <source>
        <dbReference type="ARBA" id="ARBA00010086"/>
    </source>
</evidence>
<feature type="region of interest" description="Disordered" evidence="6">
    <location>
        <begin position="1"/>
        <end position="38"/>
    </location>
</feature>
<keyword evidence="5" id="KW-0949">S-adenosyl-L-methionine</keyword>
<dbReference type="Gene3D" id="3.40.50.150">
    <property type="entry name" value="Vaccinia Virus protein VP39"/>
    <property type="match status" value="1"/>
</dbReference>
<feature type="region of interest" description="Disordered" evidence="6">
    <location>
        <begin position="397"/>
        <end position="536"/>
    </location>
</feature>
<evidence type="ECO:0000256" key="6">
    <source>
        <dbReference type="SAM" id="MobiDB-lite"/>
    </source>
</evidence>
<name>A0AAV9WMR5_9PEZI</name>
<feature type="compositionally biased region" description="Basic and acidic residues" evidence="6">
    <location>
        <begin position="23"/>
        <end position="35"/>
    </location>
</feature>
<dbReference type="PANTHER" id="PTHR12303:SF6">
    <property type="entry name" value="CARNOSINE N-METHYLTRANSFERASE"/>
    <property type="match status" value="1"/>
</dbReference>
<dbReference type="Pfam" id="PF07942">
    <property type="entry name" value="CARME"/>
    <property type="match status" value="2"/>
</dbReference>
<dbReference type="AlphaFoldDB" id="A0AAV9WMR5"/>
<dbReference type="InterPro" id="IPR012901">
    <property type="entry name" value="CARME"/>
</dbReference>
<feature type="compositionally biased region" description="Low complexity" evidence="6">
    <location>
        <begin position="518"/>
        <end position="528"/>
    </location>
</feature>
<dbReference type="SMART" id="SM01296">
    <property type="entry name" value="N2227"/>
    <property type="match status" value="1"/>
</dbReference>
<evidence type="ECO:0000313" key="7">
    <source>
        <dbReference type="EMBL" id="KAK6511264.1"/>
    </source>
</evidence>
<dbReference type="GO" id="GO:0032259">
    <property type="term" value="P:methylation"/>
    <property type="evidence" value="ECO:0007669"/>
    <property type="project" value="UniProtKB-KW"/>
</dbReference>
<dbReference type="SUPFAM" id="SSF53335">
    <property type="entry name" value="S-adenosyl-L-methionine-dependent methyltransferases"/>
    <property type="match status" value="1"/>
</dbReference>
<reference evidence="7 8" key="1">
    <citation type="submission" date="2023-08" db="EMBL/GenBank/DDBJ databases">
        <authorList>
            <person name="Palmer J.M."/>
        </authorList>
    </citation>
    <scope>NUCLEOTIDE SEQUENCE [LARGE SCALE GENOMIC DNA]</scope>
    <source>
        <strain evidence="7 8">TWF481</strain>
    </source>
</reference>
<evidence type="ECO:0000313" key="8">
    <source>
        <dbReference type="Proteomes" id="UP001370758"/>
    </source>
</evidence>
<dbReference type="Proteomes" id="UP001370758">
    <property type="component" value="Unassembled WGS sequence"/>
</dbReference>
<dbReference type="EC" id="2.1.1.22" evidence="2"/>
<accession>A0AAV9WMR5</accession>
<dbReference type="InterPro" id="IPR029063">
    <property type="entry name" value="SAM-dependent_MTases_sf"/>
</dbReference>
<evidence type="ECO:0000256" key="2">
    <source>
        <dbReference type="ARBA" id="ARBA00012003"/>
    </source>
</evidence>
<feature type="compositionally biased region" description="Low complexity" evidence="6">
    <location>
        <begin position="443"/>
        <end position="467"/>
    </location>
</feature>
<evidence type="ECO:0000256" key="4">
    <source>
        <dbReference type="ARBA" id="ARBA00022679"/>
    </source>
</evidence>
<evidence type="ECO:0000256" key="3">
    <source>
        <dbReference type="ARBA" id="ARBA00022603"/>
    </source>
</evidence>